<evidence type="ECO:0000313" key="2">
    <source>
        <dbReference type="EMBL" id="CAF1030192.1"/>
    </source>
</evidence>
<sequence length="892" mass="103487">MFSRKTKLKRPASPALTISSSSSNIRSGLFDCYNFLAPNEYSNKTFGLLAFLLRNSVGEINFSSILDEAEKNNEKGQTNDFVRLLKEKRSNLTPNDASIEKCLMLTRLISSIEMNESEFISLLFDVRMDMRLKLTDNLRNQPISYPNDFRQREHDFDHRRNAQDIRRLFYLNHDEARKPPSLISLQNKVTEHLSYMIDCKMRYDAKFRDTGIKELEKIIGNSFMITAQPLCGLNPVTIYERRGPGEYGAKISVTIVSLLHDFMETHPNLIELYDIETSLWPLSPLYKLDESQTLSWKTCQLQVTPNDKPQIIDYAELSFITILQSNKTNTRIHFGEVLHSLKFAIKLHLNLSEYKISKTYQIPLESLSFAITSHNNHIPHMLTKVILDDIKRFSKASSTDVKVIVSFILRYFKHRTGVVPYPFLEKYVEHELTRALNERRNFQSMEDIFMDFLVPFVQQVEFMAKHPVLCMFYADGLFLGICKSEQAAETMMNSTDNNSPIVGLRMNSIKVDYRAVAATPSSSRPIKVHTCAVRVDIYNKNTNKFQYRTFDSSILPIDIKKFVTTAYTENASHIRVLSNLGNNNDDRKYRSFTDFDKYYDDFLQYRTFDSSILPIDIKKFVTTAYTENASHIRVLSNLGNNNDDRKYRSFTDFDKYYDDFLHDIYKTNEKYKPLTNLILNVENEDNDDSNSNGNDNQHTELANMLSENPESVPPNLTSPLNDECTSNTISNHNTISYAQPGFNRSPLHSIHSPPQTLNNQELIRYALSHPDLVTELLRQIDIQQRELSMPYQNQQAFPIQSHYQQQQQQPVNQQFHQQLISPIYHNQQNNENQYQQSLTSSNYNNQWIPQQDLTRAQMVSLPQDILNQTTFQASAISSDQDLLQFDDWLPPN</sequence>
<comment type="caution">
    <text evidence="2">The sequence shown here is derived from an EMBL/GenBank/DDBJ whole genome shotgun (WGS) entry which is preliminary data.</text>
</comment>
<dbReference type="Proteomes" id="UP000663860">
    <property type="component" value="Unassembled WGS sequence"/>
</dbReference>
<dbReference type="EMBL" id="CAJNOE010000190">
    <property type="protein sequence ID" value="CAF1030192.1"/>
    <property type="molecule type" value="Genomic_DNA"/>
</dbReference>
<protein>
    <submittedName>
        <fullName evidence="2">Uncharacterized protein</fullName>
    </submittedName>
</protein>
<organism evidence="2 3">
    <name type="scientific">Adineta steineri</name>
    <dbReference type="NCBI Taxonomy" id="433720"/>
    <lineage>
        <taxon>Eukaryota</taxon>
        <taxon>Metazoa</taxon>
        <taxon>Spiralia</taxon>
        <taxon>Gnathifera</taxon>
        <taxon>Rotifera</taxon>
        <taxon>Eurotatoria</taxon>
        <taxon>Bdelloidea</taxon>
        <taxon>Adinetida</taxon>
        <taxon>Adinetidae</taxon>
        <taxon>Adineta</taxon>
    </lineage>
</organism>
<dbReference type="AlphaFoldDB" id="A0A814IX21"/>
<proteinExistence type="predicted"/>
<feature type="region of interest" description="Disordered" evidence="1">
    <location>
        <begin position="706"/>
        <end position="754"/>
    </location>
</feature>
<reference evidence="2" key="1">
    <citation type="submission" date="2021-02" db="EMBL/GenBank/DDBJ databases">
        <authorList>
            <person name="Nowell W R."/>
        </authorList>
    </citation>
    <scope>NUCLEOTIDE SEQUENCE</scope>
</reference>
<feature type="compositionally biased region" description="Polar residues" evidence="1">
    <location>
        <begin position="706"/>
        <end position="737"/>
    </location>
</feature>
<accession>A0A814IX21</accession>
<gene>
    <name evidence="2" type="ORF">IZO911_LOCUS19211</name>
</gene>
<evidence type="ECO:0000313" key="3">
    <source>
        <dbReference type="Proteomes" id="UP000663860"/>
    </source>
</evidence>
<name>A0A814IX21_9BILA</name>
<evidence type="ECO:0000256" key="1">
    <source>
        <dbReference type="SAM" id="MobiDB-lite"/>
    </source>
</evidence>